<organism evidence="3 4">
    <name type="scientific">Tanacetum coccineum</name>
    <dbReference type="NCBI Taxonomy" id="301880"/>
    <lineage>
        <taxon>Eukaryota</taxon>
        <taxon>Viridiplantae</taxon>
        <taxon>Streptophyta</taxon>
        <taxon>Embryophyta</taxon>
        <taxon>Tracheophyta</taxon>
        <taxon>Spermatophyta</taxon>
        <taxon>Magnoliopsida</taxon>
        <taxon>eudicotyledons</taxon>
        <taxon>Gunneridae</taxon>
        <taxon>Pentapetalae</taxon>
        <taxon>asterids</taxon>
        <taxon>campanulids</taxon>
        <taxon>Asterales</taxon>
        <taxon>Asteraceae</taxon>
        <taxon>Asteroideae</taxon>
        <taxon>Anthemideae</taxon>
        <taxon>Anthemidinae</taxon>
        <taxon>Tanacetum</taxon>
    </lineage>
</organism>
<evidence type="ECO:0000313" key="4">
    <source>
        <dbReference type="Proteomes" id="UP001151760"/>
    </source>
</evidence>
<sequence>MADSAWIESMQKNLSVRNRLDVWELVADSPLCNVIILKVALEKTNVLISKEVICTVARLEAVRLFIAYAAHKSFTVYQMDVKTTFLYGHLKEEVVVNQTEYLLTHIILTKFTVSERIIMVSNKPPERGCDMLVSWSSKSRDCTSMSSAEAEDLAICAIQSNILVQAHRCHTHFIKEQVGKGSKPVMAAPIISISYDSSEESVGSHALRVILFGVIPAIIPVIPEVPIVPDDPTVAPEVGTVLVVLPTGVLDLVDYSSSSDSDPSEDSLPPVPDLPLVSPFLCSDDSKADGESEPVKQRPERHVSPTTSIPEIPTAPILPIPSVVVAPSSEYPLRAMHGIDREEVDLFLIRTSHQNTTDADYIYTTEDLLSITLADLHDGSEAFRRWRSAPLSTLYPPTTPESSLGSPSERSLDSSSPSFRPSHKRCRSRTDSVSSPTHDSRSIAPTSADLLPPRKRFRDSYSSEDRGEEHIKVDTADAEADADVGISDGVVPHTRDGVGKRVEIAASDVREDGEEFEAEASVADMREIVVDLLAISDSFESFRGGIPNLEDIIYDIVHYMSEVRIDRITEIETT</sequence>
<evidence type="ECO:0000256" key="1">
    <source>
        <dbReference type="SAM" id="MobiDB-lite"/>
    </source>
</evidence>
<keyword evidence="3" id="KW-0808">Transferase</keyword>
<dbReference type="Pfam" id="PF07727">
    <property type="entry name" value="RVT_2"/>
    <property type="match status" value="1"/>
</dbReference>
<dbReference type="Proteomes" id="UP001151760">
    <property type="component" value="Unassembled WGS sequence"/>
</dbReference>
<proteinExistence type="predicted"/>
<reference evidence="3" key="1">
    <citation type="journal article" date="2022" name="Int. J. Mol. Sci.">
        <title>Draft Genome of Tanacetum Coccineum: Genomic Comparison of Closely Related Tanacetum-Family Plants.</title>
        <authorList>
            <person name="Yamashiro T."/>
            <person name="Shiraishi A."/>
            <person name="Nakayama K."/>
            <person name="Satake H."/>
        </authorList>
    </citation>
    <scope>NUCLEOTIDE SEQUENCE</scope>
</reference>
<feature type="region of interest" description="Disordered" evidence="1">
    <location>
        <begin position="282"/>
        <end position="311"/>
    </location>
</feature>
<accession>A0ABQ4ZKW5</accession>
<feature type="compositionally biased region" description="Basic and acidic residues" evidence="1">
    <location>
        <begin position="284"/>
        <end position="303"/>
    </location>
</feature>
<reference evidence="3" key="2">
    <citation type="submission" date="2022-01" db="EMBL/GenBank/DDBJ databases">
        <authorList>
            <person name="Yamashiro T."/>
            <person name="Shiraishi A."/>
            <person name="Satake H."/>
            <person name="Nakayama K."/>
        </authorList>
    </citation>
    <scope>NUCLEOTIDE SEQUENCE</scope>
</reference>
<keyword evidence="3" id="KW-0695">RNA-directed DNA polymerase</keyword>
<evidence type="ECO:0000259" key="2">
    <source>
        <dbReference type="Pfam" id="PF07727"/>
    </source>
</evidence>
<dbReference type="InterPro" id="IPR013103">
    <property type="entry name" value="RVT_2"/>
</dbReference>
<evidence type="ECO:0000313" key="3">
    <source>
        <dbReference type="EMBL" id="GJS90853.1"/>
    </source>
</evidence>
<feature type="domain" description="Reverse transcriptase Ty1/copia-type" evidence="2">
    <location>
        <begin position="51"/>
        <end position="98"/>
    </location>
</feature>
<protein>
    <submittedName>
        <fullName evidence="3">Reverse transcriptase domain-containing protein</fullName>
    </submittedName>
</protein>
<keyword evidence="4" id="KW-1185">Reference proteome</keyword>
<feature type="compositionally biased region" description="Low complexity" evidence="1">
    <location>
        <begin position="400"/>
        <end position="420"/>
    </location>
</feature>
<keyword evidence="3" id="KW-0548">Nucleotidyltransferase</keyword>
<gene>
    <name evidence="3" type="ORF">Tco_0773489</name>
</gene>
<feature type="compositionally biased region" description="Basic and acidic residues" evidence="1">
    <location>
        <begin position="458"/>
        <end position="472"/>
    </location>
</feature>
<feature type="region of interest" description="Disordered" evidence="1">
    <location>
        <begin position="391"/>
        <end position="472"/>
    </location>
</feature>
<dbReference type="GO" id="GO:0003964">
    <property type="term" value="F:RNA-directed DNA polymerase activity"/>
    <property type="evidence" value="ECO:0007669"/>
    <property type="project" value="UniProtKB-KW"/>
</dbReference>
<dbReference type="EMBL" id="BQNB010011460">
    <property type="protein sequence ID" value="GJS90853.1"/>
    <property type="molecule type" value="Genomic_DNA"/>
</dbReference>
<comment type="caution">
    <text evidence="3">The sequence shown here is derived from an EMBL/GenBank/DDBJ whole genome shotgun (WGS) entry which is preliminary data.</text>
</comment>
<name>A0ABQ4ZKW5_9ASTR</name>